<evidence type="ECO:0008006" key="3">
    <source>
        <dbReference type="Google" id="ProtNLM"/>
    </source>
</evidence>
<sequence length="359" mass="41035">MKDCFLPTFFLTLLLGLSTIALFNFTIDGDSLYAKKIFMAHTAEIFSSPKDFAVTDIQIDERLLKKQMLLDLKLQNRPDCVIIGSSRAMLISSIYSTVPHQCPRVLNLAVSGAGIEDTLIMAYYISKLPPEVWPKHIYIDLSHWSFRWGEEQSWKILKRDYSKAYAFFMSKDTARHFLDTSMLTNLLSYDYMLHSWQSFVRQGYKIKAKPYTIIEEGFTPENGPKDSAILRDGSRVYSEAQRNAHKNPIIKGTEEYKMSDQMSDPESLTAYKNIAKFFEEKGVDVTFFAMPYHAEVLKKEAPMAKSISVAQKTLTNLKSSFAVPLIGSFYIQETPCDNSEMMDFMHPDTECVSKILNSP</sequence>
<evidence type="ECO:0000313" key="1">
    <source>
        <dbReference type="EMBL" id="QQG35390.1"/>
    </source>
</evidence>
<organism evidence="1 2">
    <name type="scientific">Micavibrio aeruginosavorus</name>
    <dbReference type="NCBI Taxonomy" id="349221"/>
    <lineage>
        <taxon>Bacteria</taxon>
        <taxon>Pseudomonadati</taxon>
        <taxon>Bdellovibrionota</taxon>
        <taxon>Bdellovibrionia</taxon>
        <taxon>Bdellovibrionales</taxon>
        <taxon>Pseudobdellovibrionaceae</taxon>
        <taxon>Micavibrio</taxon>
    </lineage>
</organism>
<reference evidence="1 2" key="1">
    <citation type="submission" date="2020-07" db="EMBL/GenBank/DDBJ databases">
        <title>Huge and variable diversity of episymbiotic CPR bacteria and DPANN archaea in groundwater ecosystems.</title>
        <authorList>
            <person name="He C.Y."/>
            <person name="Keren R."/>
            <person name="Whittaker M."/>
            <person name="Farag I.F."/>
            <person name="Doudna J."/>
            <person name="Cate J.H.D."/>
            <person name="Banfield J.F."/>
        </authorList>
    </citation>
    <scope>NUCLEOTIDE SEQUENCE [LARGE SCALE GENOMIC DNA]</scope>
    <source>
        <strain evidence="1">NC_groundwater_70_Ag_B-0.1um_54_66</strain>
    </source>
</reference>
<accession>A0A7T5R0Q7</accession>
<evidence type="ECO:0000313" key="2">
    <source>
        <dbReference type="Proteomes" id="UP000595362"/>
    </source>
</evidence>
<gene>
    <name evidence="1" type="ORF">HYS17_07515</name>
</gene>
<dbReference type="AlphaFoldDB" id="A0A7T5R0Q7"/>
<dbReference type="Proteomes" id="UP000595362">
    <property type="component" value="Chromosome"/>
</dbReference>
<protein>
    <recommendedName>
        <fullName evidence="3">DUF1574 domain-containing protein</fullName>
    </recommendedName>
</protein>
<dbReference type="EMBL" id="CP066681">
    <property type="protein sequence ID" value="QQG35390.1"/>
    <property type="molecule type" value="Genomic_DNA"/>
</dbReference>
<name>A0A7T5R0Q7_9BACT</name>
<proteinExistence type="predicted"/>